<evidence type="ECO:0000313" key="2">
    <source>
        <dbReference type="Proteomes" id="UP000887159"/>
    </source>
</evidence>
<sequence length="171" mass="19721">MPYSGFEPKPPRLQAESCTHHTGVAENNNCCCQGRKEKPEPETGWNSHTIDGDTAYLNLHNLGRELERRKYSPAPCTHGFSCDHPQDFWTHRFNEHALLVYSEGHLYRYADAFSEIEGTKRRGRPPIRWLDVVEKDLKLMGINQWKAIVTNRVNWGKISESDLACKRLLSL</sequence>
<organism evidence="1 2">
    <name type="scientific">Trichonephila clavipes</name>
    <name type="common">Golden silk orbweaver</name>
    <name type="synonym">Nephila clavipes</name>
    <dbReference type="NCBI Taxonomy" id="2585209"/>
    <lineage>
        <taxon>Eukaryota</taxon>
        <taxon>Metazoa</taxon>
        <taxon>Ecdysozoa</taxon>
        <taxon>Arthropoda</taxon>
        <taxon>Chelicerata</taxon>
        <taxon>Arachnida</taxon>
        <taxon>Araneae</taxon>
        <taxon>Araneomorphae</taxon>
        <taxon>Entelegynae</taxon>
        <taxon>Araneoidea</taxon>
        <taxon>Nephilidae</taxon>
        <taxon>Trichonephila</taxon>
    </lineage>
</organism>
<dbReference type="EMBL" id="BMAU01021389">
    <property type="protein sequence ID" value="GFY29669.1"/>
    <property type="molecule type" value="Genomic_DNA"/>
</dbReference>
<protein>
    <submittedName>
        <fullName evidence="1">Uncharacterized protein</fullName>
    </submittedName>
</protein>
<reference evidence="1" key="1">
    <citation type="submission" date="2020-08" db="EMBL/GenBank/DDBJ databases">
        <title>Multicomponent nature underlies the extraordinary mechanical properties of spider dragline silk.</title>
        <authorList>
            <person name="Kono N."/>
            <person name="Nakamura H."/>
            <person name="Mori M."/>
            <person name="Yoshida Y."/>
            <person name="Ohtoshi R."/>
            <person name="Malay A.D."/>
            <person name="Moran D.A.P."/>
            <person name="Tomita M."/>
            <person name="Numata K."/>
            <person name="Arakawa K."/>
        </authorList>
    </citation>
    <scope>NUCLEOTIDE SEQUENCE</scope>
</reference>
<proteinExistence type="predicted"/>
<name>A0A8X6W866_TRICX</name>
<dbReference type="Proteomes" id="UP000887159">
    <property type="component" value="Unassembled WGS sequence"/>
</dbReference>
<dbReference type="AlphaFoldDB" id="A0A8X6W866"/>
<gene>
    <name evidence="1" type="ORF">TNCV_1812491</name>
</gene>
<evidence type="ECO:0000313" key="1">
    <source>
        <dbReference type="EMBL" id="GFY29669.1"/>
    </source>
</evidence>
<keyword evidence="2" id="KW-1185">Reference proteome</keyword>
<accession>A0A8X6W866</accession>
<comment type="caution">
    <text evidence="1">The sequence shown here is derived from an EMBL/GenBank/DDBJ whole genome shotgun (WGS) entry which is preliminary data.</text>
</comment>